<keyword evidence="1" id="KW-0812">Transmembrane</keyword>
<evidence type="ECO:0000256" key="1">
    <source>
        <dbReference type="SAM" id="Phobius"/>
    </source>
</evidence>
<keyword evidence="1" id="KW-1133">Transmembrane helix</keyword>
<dbReference type="RefSeq" id="WP_168912675.1">
    <property type="nucleotide sequence ID" value="NZ_JABACI010000002.1"/>
</dbReference>
<comment type="caution">
    <text evidence="2">The sequence shown here is derived from an EMBL/GenBank/DDBJ whole genome shotgun (WGS) entry which is preliminary data.</text>
</comment>
<name>A0ABX1KB14_9MICO</name>
<sequence>MSELLHAGALLPAVLGTGALVRDRRLRPVPEVVASILMLVGMADAMLWHVVAPVYWSAALVVVALGLVVGRRRGPLARGRSTPARDVGAHVALTAHVALGLVVMAALLVAGATSAPPASTVDGHCHSCGGGVDGIRLMTLALCAGYVLLTEWCSRSARHRSGGRLHYWMMAVSAVTMGAMTLA</sequence>
<feature type="transmembrane region" description="Helical" evidence="1">
    <location>
        <begin position="135"/>
        <end position="153"/>
    </location>
</feature>
<dbReference type="EMBL" id="JABACI010000002">
    <property type="protein sequence ID" value="NLP84221.1"/>
    <property type="molecule type" value="Genomic_DNA"/>
</dbReference>
<keyword evidence="1" id="KW-0472">Membrane</keyword>
<evidence type="ECO:0000313" key="2">
    <source>
        <dbReference type="EMBL" id="NLP84221.1"/>
    </source>
</evidence>
<protein>
    <recommendedName>
        <fullName evidence="4">DUF5134 domain-containing protein</fullName>
    </recommendedName>
</protein>
<dbReference type="Proteomes" id="UP001429745">
    <property type="component" value="Unassembled WGS sequence"/>
</dbReference>
<organism evidence="2 3">
    <name type="scientific">Microbacterium salsuginis</name>
    <dbReference type="NCBI Taxonomy" id="2722803"/>
    <lineage>
        <taxon>Bacteria</taxon>
        <taxon>Bacillati</taxon>
        <taxon>Actinomycetota</taxon>
        <taxon>Actinomycetes</taxon>
        <taxon>Micrococcales</taxon>
        <taxon>Microbacteriaceae</taxon>
        <taxon>Microbacterium</taxon>
    </lineage>
</organism>
<accession>A0ABX1KB14</accession>
<feature type="transmembrane region" description="Helical" evidence="1">
    <location>
        <begin position="91"/>
        <end position="115"/>
    </location>
</feature>
<keyword evidence="3" id="KW-1185">Reference proteome</keyword>
<feature type="transmembrane region" description="Helical" evidence="1">
    <location>
        <begin position="47"/>
        <end position="70"/>
    </location>
</feature>
<evidence type="ECO:0008006" key="4">
    <source>
        <dbReference type="Google" id="ProtNLM"/>
    </source>
</evidence>
<feature type="transmembrane region" description="Helical" evidence="1">
    <location>
        <begin position="165"/>
        <end position="182"/>
    </location>
</feature>
<evidence type="ECO:0000313" key="3">
    <source>
        <dbReference type="Proteomes" id="UP001429745"/>
    </source>
</evidence>
<gene>
    <name evidence="2" type="ORF">HF576_10185</name>
</gene>
<proteinExistence type="predicted"/>
<reference evidence="2 3" key="1">
    <citation type="submission" date="2020-04" db="EMBL/GenBank/DDBJ databases">
        <title>CFH 90308 Microbacterium sp.</title>
        <authorList>
            <person name="Nie G."/>
            <person name="Ming H."/>
            <person name="Xia T."/>
        </authorList>
    </citation>
    <scope>NUCLEOTIDE SEQUENCE [LARGE SCALE GENOMIC DNA]</scope>
    <source>
        <strain evidence="2 3">CFH 90308</strain>
    </source>
</reference>